<dbReference type="EC" id="2.1.1.222" evidence="2"/>
<organism evidence="2 3">
    <name type="scientific">Olivibacter oleidegradans</name>
    <dbReference type="NCBI Taxonomy" id="760123"/>
    <lineage>
        <taxon>Bacteria</taxon>
        <taxon>Pseudomonadati</taxon>
        <taxon>Bacteroidota</taxon>
        <taxon>Sphingobacteriia</taxon>
        <taxon>Sphingobacteriales</taxon>
        <taxon>Sphingobacteriaceae</taxon>
        <taxon>Olivibacter</taxon>
    </lineage>
</organism>
<keyword evidence="2" id="KW-0808">Transferase</keyword>
<accession>A0ABV6HJ16</accession>
<dbReference type="CDD" id="cd02440">
    <property type="entry name" value="AdoMet_MTases"/>
    <property type="match status" value="1"/>
</dbReference>
<comment type="caution">
    <text evidence="2">The sequence shown here is derived from an EMBL/GenBank/DDBJ whole genome shotgun (WGS) entry which is preliminary data.</text>
</comment>
<feature type="domain" description="Methyltransferase type 11" evidence="1">
    <location>
        <begin position="62"/>
        <end position="154"/>
    </location>
</feature>
<dbReference type="GO" id="GO:0032259">
    <property type="term" value="P:methylation"/>
    <property type="evidence" value="ECO:0007669"/>
    <property type="project" value="UniProtKB-KW"/>
</dbReference>
<dbReference type="GO" id="GO:0102208">
    <property type="term" value="F:2-polyprenyl-6-hydroxyphenol methylase activity"/>
    <property type="evidence" value="ECO:0007669"/>
    <property type="project" value="UniProtKB-EC"/>
</dbReference>
<dbReference type="RefSeq" id="WP_013666329.1">
    <property type="nucleotide sequence ID" value="NZ_JBHLWO010000002.1"/>
</dbReference>
<evidence type="ECO:0000313" key="3">
    <source>
        <dbReference type="Proteomes" id="UP001589774"/>
    </source>
</evidence>
<name>A0ABV6HJ16_9SPHI</name>
<dbReference type="InterPro" id="IPR013216">
    <property type="entry name" value="Methyltransf_11"/>
</dbReference>
<dbReference type="SUPFAM" id="SSF53335">
    <property type="entry name" value="S-adenosyl-L-methionine-dependent methyltransferases"/>
    <property type="match status" value="1"/>
</dbReference>
<reference evidence="2 3" key="1">
    <citation type="submission" date="2024-09" db="EMBL/GenBank/DDBJ databases">
        <authorList>
            <person name="Sun Q."/>
            <person name="Mori K."/>
        </authorList>
    </citation>
    <scope>NUCLEOTIDE SEQUENCE [LARGE SCALE GENOMIC DNA]</scope>
    <source>
        <strain evidence="2 3">CCM 7765</strain>
    </source>
</reference>
<dbReference type="GO" id="GO:0061542">
    <property type="term" value="F:3-demethylubiquinol 3-O-methyltransferase activity"/>
    <property type="evidence" value="ECO:0007669"/>
    <property type="project" value="UniProtKB-EC"/>
</dbReference>
<keyword evidence="2" id="KW-0489">Methyltransferase</keyword>
<dbReference type="InterPro" id="IPR029063">
    <property type="entry name" value="SAM-dependent_MTases_sf"/>
</dbReference>
<dbReference type="EMBL" id="JBHLWO010000002">
    <property type="protein sequence ID" value="MFC0318890.1"/>
    <property type="molecule type" value="Genomic_DNA"/>
</dbReference>
<dbReference type="Pfam" id="PF08241">
    <property type="entry name" value="Methyltransf_11"/>
    <property type="match status" value="1"/>
</dbReference>
<proteinExistence type="predicted"/>
<keyword evidence="3" id="KW-1185">Reference proteome</keyword>
<protein>
    <submittedName>
        <fullName evidence="2">Class I SAM-dependent methyltransferase</fullName>
        <ecNumber evidence="2">2.1.1.222</ecNumber>
        <ecNumber evidence="2">2.1.1.64</ecNumber>
    </submittedName>
</protein>
<evidence type="ECO:0000259" key="1">
    <source>
        <dbReference type="Pfam" id="PF08241"/>
    </source>
</evidence>
<dbReference type="EC" id="2.1.1.64" evidence="2"/>
<gene>
    <name evidence="2" type="ORF">ACFFI0_11245</name>
</gene>
<dbReference type="Proteomes" id="UP001589774">
    <property type="component" value="Unassembled WGS sequence"/>
</dbReference>
<sequence length="231" mass="26360">MNQDVYGAALFDFYKTGKTAPLILHNNYGEDEEMPVDLFFREEEEFPELEFIALSLCDGVVLDVGAGAGSHCLYLQNRGFEVTALEISKTACEIMKDRGVKQVVNANIFHYRKKKFDTILFLMNGIGLVETIHGLKQLLIHCKQILKKGGQLLFDSSDIAYLYEGHIPAAGAYYGEVKFQYEYKGQRGASFGWLYIDQDTLIKIARQDGWVVQILYEDENDQYLVRLSLRD</sequence>
<evidence type="ECO:0000313" key="2">
    <source>
        <dbReference type="EMBL" id="MFC0318890.1"/>
    </source>
</evidence>
<dbReference type="Gene3D" id="3.40.50.150">
    <property type="entry name" value="Vaccinia Virus protein VP39"/>
    <property type="match status" value="1"/>
</dbReference>